<name>A0ABY6HVS3_9ARCH</name>
<dbReference type="Proteomes" id="UP001208689">
    <property type="component" value="Chromosome"/>
</dbReference>
<evidence type="ECO:0008006" key="3">
    <source>
        <dbReference type="Google" id="ProtNLM"/>
    </source>
</evidence>
<protein>
    <recommendedName>
        <fullName evidence="3">STAS/SEC14 domain-containing protein</fullName>
    </recommendedName>
</protein>
<proteinExistence type="predicted"/>
<keyword evidence="2" id="KW-1185">Reference proteome</keyword>
<dbReference type="EMBL" id="CP104013">
    <property type="protein sequence ID" value="UYP46681.1"/>
    <property type="molecule type" value="Genomic_DNA"/>
</dbReference>
<organism evidence="1 2">
    <name type="scientific">Candidatus Lokiarchaeum ossiferum</name>
    <dbReference type="NCBI Taxonomy" id="2951803"/>
    <lineage>
        <taxon>Archaea</taxon>
        <taxon>Promethearchaeati</taxon>
        <taxon>Promethearchaeota</taxon>
        <taxon>Promethearchaeia</taxon>
        <taxon>Promethearchaeales</taxon>
        <taxon>Promethearchaeaceae</taxon>
        <taxon>Candidatus Lokiarchaeum</taxon>
    </lineage>
</organism>
<evidence type="ECO:0000313" key="2">
    <source>
        <dbReference type="Proteomes" id="UP001208689"/>
    </source>
</evidence>
<gene>
    <name evidence="1" type="ORF">NEF87_002966</name>
</gene>
<sequence>MSWINYKNKKLLFIDLRNKKEEEVIKLAGDAKDILINSGKTDNLRIINVEGAFGNKAIMNELKRIGKITKPYYTKTAIIGVTGMKSILLKAYNSVVKSNTKSFETEEKAKKWLVSEK</sequence>
<evidence type="ECO:0000313" key="1">
    <source>
        <dbReference type="EMBL" id="UYP46681.1"/>
    </source>
</evidence>
<reference evidence="1" key="1">
    <citation type="submission" date="2022-09" db="EMBL/GenBank/DDBJ databases">
        <title>Actin cytoskeleton and complex cell architecture in an #Asgard archaeon.</title>
        <authorList>
            <person name="Ponce Toledo R.I."/>
            <person name="Schleper C."/>
            <person name="Rodrigues Oliveira T."/>
            <person name="Wollweber F."/>
            <person name="Xu J."/>
            <person name="Rittmann S."/>
            <person name="Klingl A."/>
            <person name="Pilhofer M."/>
        </authorList>
    </citation>
    <scope>NUCLEOTIDE SEQUENCE</scope>
    <source>
        <strain evidence="1">B-35</strain>
    </source>
</reference>
<accession>A0ABY6HVS3</accession>